<protein>
    <recommendedName>
        <fullName evidence="2">Nucleotidyl transferase AbiEii/AbiGii toxin family protein</fullName>
    </recommendedName>
</protein>
<dbReference type="Pfam" id="PF08843">
    <property type="entry name" value="AbiEii"/>
    <property type="match status" value="1"/>
</dbReference>
<gene>
    <name evidence="1" type="ORF">SDC9_62541</name>
</gene>
<dbReference type="InterPro" id="IPR014942">
    <property type="entry name" value="AbiEii"/>
</dbReference>
<dbReference type="EMBL" id="VSSQ01002563">
    <property type="protein sequence ID" value="MPM16165.1"/>
    <property type="molecule type" value="Genomic_DNA"/>
</dbReference>
<name>A0A644XJ12_9ZZZZ</name>
<evidence type="ECO:0008006" key="2">
    <source>
        <dbReference type="Google" id="ProtNLM"/>
    </source>
</evidence>
<organism evidence="1">
    <name type="scientific">bioreactor metagenome</name>
    <dbReference type="NCBI Taxonomy" id="1076179"/>
    <lineage>
        <taxon>unclassified sequences</taxon>
        <taxon>metagenomes</taxon>
        <taxon>ecological metagenomes</taxon>
    </lineage>
</organism>
<accession>A0A644XJ12</accession>
<proteinExistence type="predicted"/>
<evidence type="ECO:0000313" key="1">
    <source>
        <dbReference type="EMBL" id="MPM16165.1"/>
    </source>
</evidence>
<dbReference type="Gene3D" id="3.10.450.620">
    <property type="entry name" value="JHP933, nucleotidyltransferase-like core domain"/>
    <property type="match status" value="1"/>
</dbReference>
<sequence>MDSKNPYFRQVELLVRILPLVGEHPCFALKGGTAINLFYKDMPRLSVDIDLVYVPIGERIPSLESITRNLKGVGDTVIAQIPGAKITYASLNHTEYINRLFIEAGRAVVKVELSPVLRGTVFEPTVMRMTKTAEEVFGFAEMPVVSFEALSAGKMMAAQDRQHPRDLYDIKGLLEREGVSARMKEAFIVYLLSHNRRIVEILNPNLLDIKQIYETDFVGMTTDPIALTDLIEARAELIRIVDTLFDERDKQFLFDFKEGHPDWSYFSVPHIQDLPAIKWKMHNLALIDALQRRRIVDKLRSNLDW</sequence>
<reference evidence="1" key="1">
    <citation type="submission" date="2019-08" db="EMBL/GenBank/DDBJ databases">
        <authorList>
            <person name="Kucharzyk K."/>
            <person name="Murdoch R.W."/>
            <person name="Higgins S."/>
            <person name="Loffler F."/>
        </authorList>
    </citation>
    <scope>NUCLEOTIDE SEQUENCE</scope>
</reference>
<comment type="caution">
    <text evidence="1">The sequence shown here is derived from an EMBL/GenBank/DDBJ whole genome shotgun (WGS) entry which is preliminary data.</text>
</comment>
<dbReference type="AlphaFoldDB" id="A0A644XJ12"/>